<proteinExistence type="predicted"/>
<protein>
    <submittedName>
        <fullName evidence="2">Uncharacterized protein</fullName>
    </submittedName>
</protein>
<keyword evidence="1" id="KW-0472">Membrane</keyword>
<organism evidence="2 3">
    <name type="scientific">Hymenobacter jeongseonensis</name>
    <dbReference type="NCBI Taxonomy" id="2791027"/>
    <lineage>
        <taxon>Bacteria</taxon>
        <taxon>Pseudomonadati</taxon>
        <taxon>Bacteroidota</taxon>
        <taxon>Cytophagia</taxon>
        <taxon>Cytophagales</taxon>
        <taxon>Hymenobacteraceae</taxon>
        <taxon>Hymenobacter</taxon>
    </lineage>
</organism>
<dbReference type="EMBL" id="JADQDQ010000013">
    <property type="protein sequence ID" value="MBF9239507.1"/>
    <property type="molecule type" value="Genomic_DNA"/>
</dbReference>
<sequence>MVSLEAKADYWKPLRATPLVCFFIDFLDGQPMPPLGALDPADNEGAVKHLLTSVRDNDRTTAAALYLKLSTRRLRPDTEWVHNDYLVFALVCTVRKFQLDDGWLRQVIRLRPVDENEKRLVNKTFENILAGNHNAREDYHQISVVFRLMTDQGQPDAERLNKMVSHLWRHPFPWFESEFLTIVSMRAIRAAFEAKGLLNPEQRFTADQFAERFLERVKRLSAVIAWAAFFGVVLLLVFLNVRYADNSIVKIILTVVTVLTLIGSLTDLRRLVATLTERSIRKLLGYHFAPSSGPS</sequence>
<evidence type="ECO:0000313" key="2">
    <source>
        <dbReference type="EMBL" id="MBF9239507.1"/>
    </source>
</evidence>
<gene>
    <name evidence="2" type="ORF">I2I05_19090</name>
</gene>
<reference evidence="2 3" key="1">
    <citation type="submission" date="2020-11" db="EMBL/GenBank/DDBJ databases">
        <authorList>
            <person name="Kim M.K."/>
        </authorList>
    </citation>
    <scope>NUCLEOTIDE SEQUENCE [LARGE SCALE GENOMIC DNA]</scope>
    <source>
        <strain evidence="2 3">BT683</strain>
    </source>
</reference>
<feature type="transmembrane region" description="Helical" evidence="1">
    <location>
        <begin position="247"/>
        <end position="268"/>
    </location>
</feature>
<dbReference type="Proteomes" id="UP000597617">
    <property type="component" value="Unassembled WGS sequence"/>
</dbReference>
<dbReference type="RefSeq" id="WP_196283859.1">
    <property type="nucleotide sequence ID" value="NZ_JADQDQ010000013.1"/>
</dbReference>
<feature type="transmembrane region" description="Helical" evidence="1">
    <location>
        <begin position="220"/>
        <end position="241"/>
    </location>
</feature>
<comment type="caution">
    <text evidence="2">The sequence shown here is derived from an EMBL/GenBank/DDBJ whole genome shotgun (WGS) entry which is preliminary data.</text>
</comment>
<accession>A0ABS0IMA6</accession>
<keyword evidence="1" id="KW-0812">Transmembrane</keyword>
<name>A0ABS0IMA6_9BACT</name>
<evidence type="ECO:0000256" key="1">
    <source>
        <dbReference type="SAM" id="Phobius"/>
    </source>
</evidence>
<keyword evidence="3" id="KW-1185">Reference proteome</keyword>
<keyword evidence="1" id="KW-1133">Transmembrane helix</keyword>
<evidence type="ECO:0000313" key="3">
    <source>
        <dbReference type="Proteomes" id="UP000597617"/>
    </source>
</evidence>